<protein>
    <submittedName>
        <fullName evidence="3">Type IV pilus biogenesis protein PilO</fullName>
    </submittedName>
</protein>
<evidence type="ECO:0000313" key="4">
    <source>
        <dbReference type="Proteomes" id="UP000055590"/>
    </source>
</evidence>
<keyword evidence="4" id="KW-1185">Reference proteome</keyword>
<dbReference type="GO" id="GO:0043683">
    <property type="term" value="P:type IV pilus assembly"/>
    <property type="evidence" value="ECO:0007669"/>
    <property type="project" value="InterPro"/>
</dbReference>
<dbReference type="KEGG" id="vin:AKJ08_0707"/>
<dbReference type="PANTHER" id="PTHR39555">
    <property type="entry name" value="FIMBRIAL ASSEMBLY PROTEIN PILO-LIKE PROTEIN-RELATED"/>
    <property type="match status" value="1"/>
</dbReference>
<sequence length="203" mass="22878">MEQLAAKVVRAPWPTKIGVVIAVVAAVTALTYFSFVTPAEEQITRVESQRQKLEGEFIDKQQIANNLNEFRRQKEVLEEQLQAALLELPNDKAIDELLRQLNDLGVKSGLEITLVEPQAEVPQDFYARLPVRMKVAGNYNEIAVFVDAVGKLKRIVNVSDLKFVNPKKKNEKIVLEADLLATTFRFREPAPNEKKPAAKGRKN</sequence>
<dbReference type="AlphaFoldDB" id="A0A0K1P9X4"/>
<feature type="transmembrane region" description="Helical" evidence="2">
    <location>
        <begin position="17"/>
        <end position="35"/>
    </location>
</feature>
<dbReference type="EMBL" id="CP012332">
    <property type="protein sequence ID" value="AKU90320.1"/>
    <property type="molecule type" value="Genomic_DNA"/>
</dbReference>
<dbReference type="Proteomes" id="UP000055590">
    <property type="component" value="Chromosome"/>
</dbReference>
<dbReference type="OrthoDB" id="5502253at2"/>
<reference evidence="3 4" key="1">
    <citation type="submission" date="2015-08" db="EMBL/GenBank/DDBJ databases">
        <authorList>
            <person name="Babu N.S."/>
            <person name="Beckwith C.J."/>
            <person name="Beseler K.G."/>
            <person name="Brison A."/>
            <person name="Carone J.V."/>
            <person name="Caskin T.P."/>
            <person name="Diamond M."/>
            <person name="Durham M.E."/>
            <person name="Foxe J.M."/>
            <person name="Go M."/>
            <person name="Henderson B.A."/>
            <person name="Jones I.B."/>
            <person name="McGettigan J.A."/>
            <person name="Micheletti S.J."/>
            <person name="Nasrallah M.E."/>
            <person name="Ortiz D."/>
            <person name="Piller C.R."/>
            <person name="Privatt S.R."/>
            <person name="Schneider S.L."/>
            <person name="Sharp S."/>
            <person name="Smith T.C."/>
            <person name="Stanton J.D."/>
            <person name="Ullery H.E."/>
            <person name="Wilson R.J."/>
            <person name="Serrano M.G."/>
            <person name="Buck G."/>
            <person name="Lee V."/>
            <person name="Wang Y."/>
            <person name="Carvalho R."/>
            <person name="Voegtly L."/>
            <person name="Shi R."/>
            <person name="Duckworth R."/>
            <person name="Johnson A."/>
            <person name="Loviza R."/>
            <person name="Walstead R."/>
            <person name="Shah Z."/>
            <person name="Kiflezghi M."/>
            <person name="Wade K."/>
            <person name="Ball S.L."/>
            <person name="Bradley K.W."/>
            <person name="Asai D.J."/>
            <person name="Bowman C.A."/>
            <person name="Russell D.A."/>
            <person name="Pope W.H."/>
            <person name="Jacobs-Sera D."/>
            <person name="Hendrix R.W."/>
            <person name="Hatfull G.F."/>
        </authorList>
    </citation>
    <scope>NUCLEOTIDE SEQUENCE [LARGE SCALE GENOMIC DNA]</scope>
    <source>
        <strain evidence="3 4">DSM 27710</strain>
    </source>
</reference>
<keyword evidence="2" id="KW-0472">Membrane</keyword>
<dbReference type="RefSeq" id="WP_050724785.1">
    <property type="nucleotide sequence ID" value="NZ_CP012332.1"/>
</dbReference>
<evidence type="ECO:0000313" key="3">
    <source>
        <dbReference type="EMBL" id="AKU90320.1"/>
    </source>
</evidence>
<dbReference type="InterPro" id="IPR007445">
    <property type="entry name" value="PilO"/>
</dbReference>
<gene>
    <name evidence="3" type="ORF">AKJ08_0707</name>
</gene>
<evidence type="ECO:0000256" key="2">
    <source>
        <dbReference type="SAM" id="Phobius"/>
    </source>
</evidence>
<keyword evidence="2" id="KW-1133">Transmembrane helix</keyword>
<evidence type="ECO:0000256" key="1">
    <source>
        <dbReference type="SAM" id="Coils"/>
    </source>
</evidence>
<name>A0A0K1P9X4_9BACT</name>
<dbReference type="Pfam" id="PF04350">
    <property type="entry name" value="PilO"/>
    <property type="match status" value="1"/>
</dbReference>
<dbReference type="GO" id="GO:0043107">
    <property type="term" value="P:type IV pilus-dependent motility"/>
    <property type="evidence" value="ECO:0007669"/>
    <property type="project" value="InterPro"/>
</dbReference>
<dbReference type="InterPro" id="IPR014717">
    <property type="entry name" value="Transl_elong_EF1B/ribsomal_bS6"/>
</dbReference>
<dbReference type="PANTHER" id="PTHR39555:SF1">
    <property type="entry name" value="TYPE IV PILUS INNER MEMBRANE COMPONENT PILO"/>
    <property type="match status" value="1"/>
</dbReference>
<keyword evidence="1" id="KW-0175">Coiled coil</keyword>
<organism evidence="3 4">
    <name type="scientific">Vulgatibacter incomptus</name>
    <dbReference type="NCBI Taxonomy" id="1391653"/>
    <lineage>
        <taxon>Bacteria</taxon>
        <taxon>Pseudomonadati</taxon>
        <taxon>Myxococcota</taxon>
        <taxon>Myxococcia</taxon>
        <taxon>Myxococcales</taxon>
        <taxon>Cystobacterineae</taxon>
        <taxon>Vulgatibacteraceae</taxon>
        <taxon>Vulgatibacter</taxon>
    </lineage>
</organism>
<dbReference type="Gene3D" id="3.30.70.60">
    <property type="match status" value="1"/>
</dbReference>
<dbReference type="STRING" id="1391653.AKJ08_0707"/>
<feature type="coiled-coil region" evidence="1">
    <location>
        <begin position="60"/>
        <end position="87"/>
    </location>
</feature>
<accession>A0A0K1P9X4</accession>
<keyword evidence="2" id="KW-0812">Transmembrane</keyword>
<proteinExistence type="predicted"/>